<name>A0ABT1MHP9_9BACT</name>
<feature type="transmembrane region" description="Helical" evidence="1">
    <location>
        <begin position="113"/>
        <end position="135"/>
    </location>
</feature>
<evidence type="ECO:0000256" key="1">
    <source>
        <dbReference type="SAM" id="Phobius"/>
    </source>
</evidence>
<accession>A0ABT1MHP9</accession>
<dbReference type="EMBL" id="JANDHW010000007">
    <property type="protein sequence ID" value="MCP9612140.1"/>
    <property type="molecule type" value="Genomic_DNA"/>
</dbReference>
<reference evidence="2 3" key="1">
    <citation type="submission" date="2022-07" db="EMBL/GenBank/DDBJ databases">
        <title>Fecal culturing of patients with breast cancer.</title>
        <authorList>
            <person name="Teng N.M.Y."/>
            <person name="Kiu R."/>
            <person name="Evans R."/>
            <person name="Baker D.J."/>
            <person name="Zenner C."/>
            <person name="Robinson S.D."/>
            <person name="Hall L.J."/>
        </authorList>
    </citation>
    <scope>NUCLEOTIDE SEQUENCE [LARGE SCALE GENOMIC DNA]</scope>
    <source>
        <strain evidence="2 3">LH1063</strain>
    </source>
</reference>
<dbReference type="RefSeq" id="WP_255027398.1">
    <property type="nucleotide sequence ID" value="NZ_JANDHW010000007.1"/>
</dbReference>
<feature type="transmembrane region" description="Helical" evidence="1">
    <location>
        <begin position="88"/>
        <end position="107"/>
    </location>
</feature>
<dbReference type="Proteomes" id="UP001205603">
    <property type="component" value="Unassembled WGS sequence"/>
</dbReference>
<feature type="transmembrane region" description="Helical" evidence="1">
    <location>
        <begin position="7"/>
        <end position="31"/>
    </location>
</feature>
<comment type="caution">
    <text evidence="2">The sequence shown here is derived from an EMBL/GenBank/DDBJ whole genome shotgun (WGS) entry which is preliminary data.</text>
</comment>
<keyword evidence="1" id="KW-0812">Transmembrane</keyword>
<dbReference type="InterPro" id="IPR025635">
    <property type="entry name" value="DUF4293"/>
</dbReference>
<dbReference type="Pfam" id="PF14126">
    <property type="entry name" value="DUF4293"/>
    <property type="match status" value="1"/>
</dbReference>
<evidence type="ECO:0000313" key="3">
    <source>
        <dbReference type="Proteomes" id="UP001205603"/>
    </source>
</evidence>
<keyword evidence="1" id="KW-1133">Transmembrane helix</keyword>
<protein>
    <submittedName>
        <fullName evidence="2">DUF4293 domain-containing protein</fullName>
    </submittedName>
</protein>
<gene>
    <name evidence="2" type="ORF">NMU02_08560</name>
</gene>
<keyword evidence="3" id="KW-1185">Reference proteome</keyword>
<proteinExistence type="predicted"/>
<sequence length="153" mass="17655">MIQRIQSFYLLLVALLMATVIFMPLTSFNTIDASYEFLPYGVVSMGIPSKMVLQTWPLAALAALSAILSFLAIFMYKKRTLQMKCCTFVQLLIFAFYIVFFSFWWLIQKDFQIANPTLDAALTMPIVALILCYIARRKIKQDEMLVRSADRIR</sequence>
<evidence type="ECO:0000313" key="2">
    <source>
        <dbReference type="EMBL" id="MCP9612140.1"/>
    </source>
</evidence>
<feature type="transmembrane region" description="Helical" evidence="1">
    <location>
        <begin position="51"/>
        <end position="76"/>
    </location>
</feature>
<keyword evidence="1" id="KW-0472">Membrane</keyword>
<organism evidence="2 3">
    <name type="scientific">Coprobacter tertius</name>
    <dbReference type="NCBI Taxonomy" id="2944915"/>
    <lineage>
        <taxon>Bacteria</taxon>
        <taxon>Pseudomonadati</taxon>
        <taxon>Bacteroidota</taxon>
        <taxon>Bacteroidia</taxon>
        <taxon>Bacteroidales</taxon>
        <taxon>Barnesiellaceae</taxon>
        <taxon>Coprobacter</taxon>
    </lineage>
</organism>